<gene>
    <name evidence="2" type="ORF">CUT44_13055</name>
</gene>
<reference evidence="2 3" key="1">
    <citation type="submission" date="2017-11" db="EMBL/GenBank/DDBJ databases">
        <title>Streptomyces carmine sp. nov., a novel actinomycete isolated from Sophora alopecuroides in Xinjiang, China.</title>
        <authorList>
            <person name="Wang Y."/>
            <person name="Luo X."/>
            <person name="Wan C."/>
            <person name="Zhang L."/>
        </authorList>
    </citation>
    <scope>NUCLEOTIDE SEQUENCE [LARGE SCALE GENOMIC DNA]</scope>
    <source>
        <strain evidence="2 3">TRM SA0054</strain>
    </source>
</reference>
<sequence>MPRRDDIVTIVIDTKNEMKRSIDGLGTRVNDLERDLRAAFTTEVAGLRETALADVKSSQHETRTSAYNAGKRASEAVAAVADLRRDVDRLHHGLEGLREDVGKILKALQIAAPARVPASVGSAEDPFPDQAGASTGSGPDPVVVPEQRQAPDQESAPQAEPAAPKLSADDSPEEDEPGASTDPDAPTADEDEADQSPPEAGQSAPEADGHEEGDHDVARAALEASEQGPGDPVKEPSPLTRAGRVWAIMRAARVASATLVCHRDTWEFVAAQVGSHPHFRTPSLEEREDGRVAAVLSGRSLVAMLLALYRTAEASVRKPDGEEAEELITYADWSMASQVYYATAQVLSNAYSKEGDPVVVTIDNRVPARA</sequence>
<keyword evidence="3" id="KW-1185">Reference proteome</keyword>
<feature type="compositionally biased region" description="Low complexity" evidence="1">
    <location>
        <begin position="150"/>
        <end position="164"/>
    </location>
</feature>
<dbReference type="AlphaFoldDB" id="A0A2M8LZE0"/>
<dbReference type="EMBL" id="PGGW01000044">
    <property type="protein sequence ID" value="PJE97304.1"/>
    <property type="molecule type" value="Genomic_DNA"/>
</dbReference>
<dbReference type="Proteomes" id="UP000230407">
    <property type="component" value="Unassembled WGS sequence"/>
</dbReference>
<evidence type="ECO:0000256" key="1">
    <source>
        <dbReference type="SAM" id="MobiDB-lite"/>
    </source>
</evidence>
<feature type="region of interest" description="Disordered" evidence="1">
    <location>
        <begin position="119"/>
        <end position="213"/>
    </location>
</feature>
<comment type="caution">
    <text evidence="2">The sequence shown here is derived from an EMBL/GenBank/DDBJ whole genome shotgun (WGS) entry which is preliminary data.</text>
</comment>
<accession>A0A2M8LZE0</accession>
<evidence type="ECO:0000313" key="3">
    <source>
        <dbReference type="Proteomes" id="UP000230407"/>
    </source>
</evidence>
<evidence type="ECO:0000313" key="2">
    <source>
        <dbReference type="EMBL" id="PJE97304.1"/>
    </source>
</evidence>
<organism evidence="2 3">
    <name type="scientific">Streptomyces carminius</name>
    <dbReference type="NCBI Taxonomy" id="2665496"/>
    <lineage>
        <taxon>Bacteria</taxon>
        <taxon>Bacillati</taxon>
        <taxon>Actinomycetota</taxon>
        <taxon>Actinomycetes</taxon>
        <taxon>Kitasatosporales</taxon>
        <taxon>Streptomycetaceae</taxon>
        <taxon>Streptomyces</taxon>
    </lineage>
</organism>
<name>A0A2M8LZE0_9ACTN</name>
<protein>
    <submittedName>
        <fullName evidence="2">Uncharacterized protein</fullName>
    </submittedName>
</protein>
<proteinExistence type="predicted"/>